<dbReference type="KEGG" id="xce:Xcel_3158"/>
<dbReference type="eggNOG" id="COG3409">
    <property type="taxonomic scope" value="Bacteria"/>
</dbReference>
<gene>
    <name evidence="4" type="ordered locus">Xcel_3158</name>
</gene>
<keyword evidence="3" id="KW-1133">Transmembrane helix</keyword>
<evidence type="ECO:0000313" key="5">
    <source>
        <dbReference type="Proteomes" id="UP000002255"/>
    </source>
</evidence>
<dbReference type="EMBL" id="CP001821">
    <property type="protein sequence ID" value="ACZ32159.1"/>
    <property type="molecule type" value="Genomic_DNA"/>
</dbReference>
<evidence type="ECO:0000256" key="2">
    <source>
        <dbReference type="SAM" id="MobiDB-lite"/>
    </source>
</evidence>
<dbReference type="HOGENOM" id="CLU_033064_0_0_11"/>
<reference evidence="5" key="1">
    <citation type="submission" date="2009-11" db="EMBL/GenBank/DDBJ databases">
        <title>The complete chromosome of Xylanimonas cellulosilytica DSM 15894.</title>
        <authorList>
            <consortium name="US DOE Joint Genome Institute (JGI-PGF)"/>
            <person name="Lucas S."/>
            <person name="Copeland A."/>
            <person name="Lapidus A."/>
            <person name="Glavina del Rio T."/>
            <person name="Dalin E."/>
            <person name="Tice H."/>
            <person name="Bruce D."/>
            <person name="Goodwin L."/>
            <person name="Pitluck S."/>
            <person name="Kyrpides N."/>
            <person name="Mavromatis K."/>
            <person name="Ivanova N."/>
            <person name="Mikhailova N."/>
            <person name="Foster B."/>
            <person name="Clum A."/>
            <person name="Brettin T."/>
            <person name="Detter J.C."/>
            <person name="Han C."/>
            <person name="Larimer F."/>
            <person name="Land M."/>
            <person name="Hauser L."/>
            <person name="Markowitz V."/>
            <person name="Cheng J.F."/>
            <person name="Hugenholtz P."/>
            <person name="Woyke T."/>
            <person name="Wu D."/>
            <person name="Gehrich-Schroeter G."/>
            <person name="Schneider S."/>
            <person name="Pukall S.R."/>
            <person name="Klenk H.P."/>
            <person name="Eisen J.A."/>
        </authorList>
    </citation>
    <scope>NUCLEOTIDE SEQUENCE [LARGE SCALE GENOMIC DNA]</scope>
    <source>
        <strain evidence="5">DSM 15894 / CECT 5975 / LMG 20990 / XIL07</strain>
    </source>
</reference>
<evidence type="ECO:0000313" key="4">
    <source>
        <dbReference type="EMBL" id="ACZ32159.1"/>
    </source>
</evidence>
<evidence type="ECO:0000256" key="3">
    <source>
        <dbReference type="SAM" id="Phobius"/>
    </source>
</evidence>
<dbReference type="Gene3D" id="2.40.420.20">
    <property type="match status" value="1"/>
</dbReference>
<accession>D1C0F6</accession>
<name>D1C0F6_XYLCX</name>
<dbReference type="RefSeq" id="WP_012879901.1">
    <property type="nucleotide sequence ID" value="NC_013530.1"/>
</dbReference>
<feature type="transmembrane region" description="Helical" evidence="3">
    <location>
        <begin position="33"/>
        <end position="56"/>
    </location>
</feature>
<keyword evidence="3" id="KW-0472">Membrane</keyword>
<feature type="region of interest" description="Disordered" evidence="2">
    <location>
        <begin position="424"/>
        <end position="445"/>
    </location>
</feature>
<keyword evidence="1" id="KW-0175">Coiled coil</keyword>
<evidence type="ECO:0000256" key="1">
    <source>
        <dbReference type="SAM" id="Coils"/>
    </source>
</evidence>
<reference evidence="4 5" key="2">
    <citation type="journal article" date="2010" name="Stand. Genomic Sci.">
        <title>Complete genome sequence of Xylanimonas cellulosilytica type strain (XIL07).</title>
        <authorList>
            <person name="Foster B."/>
            <person name="Pukall R."/>
            <person name="Abt B."/>
            <person name="Nolan M."/>
            <person name="Glavina Del Rio T."/>
            <person name="Chen F."/>
            <person name="Lucas S."/>
            <person name="Tice H."/>
            <person name="Pitluck S."/>
            <person name="Cheng J.-F."/>
            <person name="Chertkov O."/>
            <person name="Brettin T."/>
            <person name="Han C."/>
            <person name="Detter J.C."/>
            <person name="Bruce D."/>
            <person name="Goodwin L."/>
            <person name="Ivanova N."/>
            <person name="Mavromatis K."/>
            <person name="Pati A."/>
            <person name="Mikhailova N."/>
            <person name="Chen A."/>
            <person name="Palaniappan K."/>
            <person name="Land M."/>
            <person name="Hauser L."/>
            <person name="Chang Y.-J."/>
            <person name="Jeffries C.D."/>
            <person name="Chain P."/>
            <person name="Rohde M."/>
            <person name="Goeker M."/>
            <person name="Bristow J."/>
            <person name="Eisen J.A."/>
            <person name="Markowitz V."/>
            <person name="Hugenholtz P."/>
            <person name="Kyrpides N.C."/>
            <person name="Klenk H.-P."/>
            <person name="Lapidus A."/>
        </authorList>
    </citation>
    <scope>NUCLEOTIDE SEQUENCE [LARGE SCALE GENOMIC DNA]</scope>
    <source>
        <strain evidence="5">DSM 15894 / CECT 5975 / LMG 20990 / XIL07</strain>
    </source>
</reference>
<dbReference type="STRING" id="446471.Xcel_3158"/>
<proteinExistence type="predicted"/>
<sequence length="542" mass="53877">MTVDDVVVTGVTDVTVPDAAEVVGPRGLRGPRLVLVVAGVAVLCLVIGLVAGRFVVSPAQAAAEAAPPTAGPVTAPVEERVLSNDVVLRADAVYADAVDVRLETGEISGPAVVTGQVPDVGTELGPASVLLEIAGRPVIVLPGDLPVYRTLRVGTSGPDVLQLKASLAELGIDAGDVTSDVYDAATAAGADALYAKAGYPSPPPPEEAEAALAAARDAVRAAEAGVRDAENAVAAAGQGVGDVEKLQADNAVRAAERQLAQAQADAAAQEAAQRAAAEAGEPVPPEATVPVDVAGAEDALTLARAERAALDQPRDTSAEQGALTAARQALTDAREDLEEARAQTLTALPASEIIYVSGLPRRVDDVHVERGGLVSGAVASVSGATLMLEASVSASDAELLSEGAVGGLTLSDGSAAQATVVSIGGQKAGNGDDGDGSDGERASSRVTVKLEPTDLTPEQVEALRGENVRVTVSVGATDGEVLAVPIAALTAGSGGESRVEVQRAGGATELVEVTTGLAADGFVEIVSAAGDLAAGAKVVVGR</sequence>
<protein>
    <recommendedName>
        <fullName evidence="6">Peptidoglycan-binding domain 1 protein</fullName>
    </recommendedName>
</protein>
<evidence type="ECO:0008006" key="6">
    <source>
        <dbReference type="Google" id="ProtNLM"/>
    </source>
</evidence>
<feature type="coiled-coil region" evidence="1">
    <location>
        <begin position="212"/>
        <end position="272"/>
    </location>
</feature>
<organism evidence="4 5">
    <name type="scientific">Xylanimonas cellulosilytica (strain DSM 15894 / JCM 12276 / CECT 5975 / KCTC 9989 / LMG 20990 / NBRC 107835 / XIL07)</name>
    <dbReference type="NCBI Taxonomy" id="446471"/>
    <lineage>
        <taxon>Bacteria</taxon>
        <taxon>Bacillati</taxon>
        <taxon>Actinomycetota</taxon>
        <taxon>Actinomycetes</taxon>
        <taxon>Micrococcales</taxon>
        <taxon>Promicromonosporaceae</taxon>
        <taxon>Xylanimonas</taxon>
    </lineage>
</organism>
<dbReference type="Proteomes" id="UP000002255">
    <property type="component" value="Chromosome"/>
</dbReference>
<dbReference type="AlphaFoldDB" id="D1C0F6"/>
<keyword evidence="5" id="KW-1185">Reference proteome</keyword>
<keyword evidence="3" id="KW-0812">Transmembrane</keyword>